<comment type="caution">
    <text evidence="1">The sequence shown here is derived from an EMBL/GenBank/DDBJ whole genome shotgun (WGS) entry which is preliminary data.</text>
</comment>
<gene>
    <name evidence="1" type="ORF">CYG68_03810</name>
</gene>
<dbReference type="Pfam" id="PF02413">
    <property type="entry name" value="Caudo_TAP"/>
    <property type="match status" value="1"/>
</dbReference>
<reference evidence="1" key="1">
    <citation type="submission" date="2017-12" db="EMBL/GenBank/DDBJ databases">
        <title>Genome sequencing and analysis.</title>
        <authorList>
            <person name="Huang Y.-T."/>
        </authorList>
    </citation>
    <scope>NUCLEOTIDE SEQUENCE</scope>
    <source>
        <strain evidence="1">VGH116</strain>
    </source>
</reference>
<dbReference type="EMBL" id="PKLF01000003">
    <property type="protein sequence ID" value="MBE8611541.1"/>
    <property type="molecule type" value="Genomic_DNA"/>
</dbReference>
<evidence type="ECO:0000313" key="2">
    <source>
        <dbReference type="Proteomes" id="UP000650477"/>
    </source>
</evidence>
<protein>
    <submittedName>
        <fullName evidence="1">Phage tail protein</fullName>
    </submittedName>
</protein>
<dbReference type="Proteomes" id="UP000650477">
    <property type="component" value="Unassembled WGS sequence"/>
</dbReference>
<dbReference type="InterPro" id="IPR003458">
    <property type="entry name" value="Phage_T4_Gp38_tail_assem"/>
</dbReference>
<accession>A0A8I0Q051</accession>
<dbReference type="AlphaFoldDB" id="A0A8I0Q051"/>
<organism evidence="1 2">
    <name type="scientific">Morganella morganii</name>
    <name type="common">Proteus morganii</name>
    <dbReference type="NCBI Taxonomy" id="582"/>
    <lineage>
        <taxon>Bacteria</taxon>
        <taxon>Pseudomonadati</taxon>
        <taxon>Pseudomonadota</taxon>
        <taxon>Gammaproteobacteria</taxon>
        <taxon>Enterobacterales</taxon>
        <taxon>Morganellaceae</taxon>
        <taxon>Morganella</taxon>
    </lineage>
</organism>
<name>A0A8I0Q051_MORMO</name>
<evidence type="ECO:0000313" key="1">
    <source>
        <dbReference type="EMBL" id="MBE8611541.1"/>
    </source>
</evidence>
<sequence length="137" mass="15625">MHYYSPSKNAFYPDALKQDYIDAGTFPDDVTEVDDDVWLEYAGNLPPDGKVRTAGEDGRPTWISAPALTQAQRMTQVNEEKQRLLNQVKHITQLWQTQLSLGMLSDDNKSRLIAWMTYAQQVESVAPEDPDWPEKPV</sequence>
<proteinExistence type="predicted"/>
<dbReference type="RefSeq" id="WP_193829498.1">
    <property type="nucleotide sequence ID" value="NZ_PKLF01000003.1"/>
</dbReference>